<evidence type="ECO:0000256" key="2">
    <source>
        <dbReference type="ARBA" id="ARBA00022448"/>
    </source>
</evidence>
<feature type="transmembrane region" description="Helical" evidence="7">
    <location>
        <begin position="113"/>
        <end position="134"/>
    </location>
</feature>
<keyword evidence="5 7" id="KW-1133">Transmembrane helix</keyword>
<reference evidence="8 9" key="1">
    <citation type="submission" date="2014-10" db="EMBL/GenBank/DDBJ databases">
        <title>Genome sequence of Novosphingobium malaysiense MUSC 273(T).</title>
        <authorList>
            <person name="Lee L.-H."/>
        </authorList>
    </citation>
    <scope>NUCLEOTIDE SEQUENCE [LARGE SCALE GENOMIC DNA]</scope>
    <source>
        <strain evidence="8 9">MUSC 273</strain>
    </source>
</reference>
<dbReference type="SUPFAM" id="SSF103473">
    <property type="entry name" value="MFS general substrate transporter"/>
    <property type="match status" value="1"/>
</dbReference>
<feature type="transmembrane region" description="Helical" evidence="7">
    <location>
        <begin position="24"/>
        <end position="45"/>
    </location>
</feature>
<protein>
    <recommendedName>
        <fullName evidence="10">MFS transporter</fullName>
    </recommendedName>
</protein>
<comment type="caution">
    <text evidence="8">The sequence shown here is derived from an EMBL/GenBank/DDBJ whole genome shotgun (WGS) entry which is preliminary data.</text>
</comment>
<dbReference type="EMBL" id="JTDI01000008">
    <property type="protein sequence ID" value="KHK89214.1"/>
    <property type="molecule type" value="Genomic_DNA"/>
</dbReference>
<name>A0A0B1ZDU4_9SPHN</name>
<feature type="transmembrane region" description="Helical" evidence="7">
    <location>
        <begin position="296"/>
        <end position="312"/>
    </location>
</feature>
<dbReference type="STRING" id="1348853.LK12_21985"/>
<sequence>MKDMAKTSPSGLFAPLRHDDFRRVWLASVPSNFGLLINAVGAGWAMTQLSGRADMVASVQTALMLPYMLFAIPAGAVADTYDRRKVGMVALVAATLASGLLFAFAWVGLLTPWLLLAFCFLNGAANAMFGPVWMSSAGEQLPREDLPVGIALNSMSYNIARAFGPAVGGVVVAAAGAVAAFGTNAASYLPMLWAQARWRRAREEPRLPPEQVGTAILSGLRYVGHSPQLRHAIIRTILFGLAAASIQALLPLVASKNLHGGAGTYGILLGIFGTGAVIGAATVAWTRERFSSERQISIFLTILSAACLGVALARNSLFAGACLLAGGLAWMQITNALNVSIQTRAPRWVTGRAVAAYQASVAGGLAIGSWFWGTAADTVNVSGALACSAGAILIVALVGWFIPLAPFAALDDGGAAHLEEPDVEVELVGRSGPIVVIVEYEIAPERAREFYEGMTMVRGIRLRNGGYGWSLARDIANPSLWLERFHTPTWNDYLRQRERMTEAERKMIIEKIGEAVRVRRLLERPVGSVRWRENSRDPGVTFPPASHN</sequence>
<feature type="transmembrane region" description="Helical" evidence="7">
    <location>
        <begin position="89"/>
        <end position="107"/>
    </location>
</feature>
<evidence type="ECO:0000256" key="7">
    <source>
        <dbReference type="SAM" id="Phobius"/>
    </source>
</evidence>
<proteinExistence type="predicted"/>
<feature type="transmembrane region" description="Helical" evidence="7">
    <location>
        <begin position="318"/>
        <end position="341"/>
    </location>
</feature>
<evidence type="ECO:0000256" key="3">
    <source>
        <dbReference type="ARBA" id="ARBA00022475"/>
    </source>
</evidence>
<feature type="transmembrane region" description="Helical" evidence="7">
    <location>
        <begin position="170"/>
        <end position="193"/>
    </location>
</feature>
<feature type="transmembrane region" description="Helical" evidence="7">
    <location>
        <begin position="379"/>
        <end position="402"/>
    </location>
</feature>
<keyword evidence="4 7" id="KW-0812">Transmembrane</keyword>
<dbReference type="PANTHER" id="PTHR23513:SF11">
    <property type="entry name" value="STAPHYLOFERRIN A TRANSPORTER"/>
    <property type="match status" value="1"/>
</dbReference>
<accession>A0A0B1ZDU4</accession>
<comment type="subcellular location">
    <subcellularLocation>
        <location evidence="1">Cell membrane</location>
        <topology evidence="1">Multi-pass membrane protein</topology>
    </subcellularLocation>
</comment>
<feature type="transmembrane region" description="Helical" evidence="7">
    <location>
        <begin position="232"/>
        <end position="253"/>
    </location>
</feature>
<dbReference type="Proteomes" id="UP000031057">
    <property type="component" value="Unassembled WGS sequence"/>
</dbReference>
<keyword evidence="3" id="KW-1003">Cell membrane</keyword>
<evidence type="ECO:0000256" key="4">
    <source>
        <dbReference type="ARBA" id="ARBA00022692"/>
    </source>
</evidence>
<evidence type="ECO:0000256" key="5">
    <source>
        <dbReference type="ARBA" id="ARBA00022989"/>
    </source>
</evidence>
<dbReference type="Pfam" id="PF05977">
    <property type="entry name" value="MFS_3"/>
    <property type="match status" value="1"/>
</dbReference>
<evidence type="ECO:0000313" key="9">
    <source>
        <dbReference type="Proteomes" id="UP000031057"/>
    </source>
</evidence>
<keyword evidence="2" id="KW-0813">Transport</keyword>
<feature type="transmembrane region" description="Helical" evidence="7">
    <location>
        <begin position="353"/>
        <end position="373"/>
    </location>
</feature>
<keyword evidence="6 7" id="KW-0472">Membrane</keyword>
<evidence type="ECO:0000256" key="6">
    <source>
        <dbReference type="ARBA" id="ARBA00023136"/>
    </source>
</evidence>
<dbReference type="GO" id="GO:0005886">
    <property type="term" value="C:plasma membrane"/>
    <property type="evidence" value="ECO:0007669"/>
    <property type="project" value="UniProtKB-SubCell"/>
</dbReference>
<organism evidence="8 9">
    <name type="scientific">Novosphingobium malaysiense</name>
    <dbReference type="NCBI Taxonomy" id="1348853"/>
    <lineage>
        <taxon>Bacteria</taxon>
        <taxon>Pseudomonadati</taxon>
        <taxon>Pseudomonadota</taxon>
        <taxon>Alphaproteobacteria</taxon>
        <taxon>Sphingomonadales</taxon>
        <taxon>Sphingomonadaceae</taxon>
        <taxon>Novosphingobium</taxon>
    </lineage>
</organism>
<dbReference type="Gene3D" id="1.20.1250.20">
    <property type="entry name" value="MFS general substrate transporter like domains"/>
    <property type="match status" value="1"/>
</dbReference>
<gene>
    <name evidence="8" type="ORF">LK12_21985</name>
</gene>
<dbReference type="InterPro" id="IPR036259">
    <property type="entry name" value="MFS_trans_sf"/>
</dbReference>
<evidence type="ECO:0000256" key="1">
    <source>
        <dbReference type="ARBA" id="ARBA00004651"/>
    </source>
</evidence>
<dbReference type="AlphaFoldDB" id="A0A0B1ZDU4"/>
<dbReference type="InterPro" id="IPR010290">
    <property type="entry name" value="TM_effector"/>
</dbReference>
<evidence type="ECO:0008006" key="10">
    <source>
        <dbReference type="Google" id="ProtNLM"/>
    </source>
</evidence>
<keyword evidence="9" id="KW-1185">Reference proteome</keyword>
<dbReference type="CDD" id="cd06173">
    <property type="entry name" value="MFS_MefA_like"/>
    <property type="match status" value="1"/>
</dbReference>
<dbReference type="RefSeq" id="WP_039289961.1">
    <property type="nucleotide sequence ID" value="NZ_JTDI01000008.1"/>
</dbReference>
<feature type="transmembrane region" description="Helical" evidence="7">
    <location>
        <begin position="265"/>
        <end position="284"/>
    </location>
</feature>
<dbReference type="PANTHER" id="PTHR23513">
    <property type="entry name" value="INTEGRAL MEMBRANE EFFLUX PROTEIN-RELATED"/>
    <property type="match status" value="1"/>
</dbReference>
<feature type="transmembrane region" description="Helical" evidence="7">
    <location>
        <begin position="57"/>
        <end position="77"/>
    </location>
</feature>
<evidence type="ECO:0000313" key="8">
    <source>
        <dbReference type="EMBL" id="KHK89214.1"/>
    </source>
</evidence>